<feature type="compositionally biased region" description="Polar residues" evidence="7">
    <location>
        <begin position="448"/>
        <end position="458"/>
    </location>
</feature>
<keyword evidence="6" id="KW-0175">Coiled coil</keyword>
<gene>
    <name evidence="10" type="primary">DIXDC1</name>
</gene>
<dbReference type="InterPro" id="IPR038207">
    <property type="entry name" value="DIX_dom_sf"/>
</dbReference>
<evidence type="ECO:0000259" key="9">
    <source>
        <dbReference type="PROSITE" id="PS50841"/>
    </source>
</evidence>
<feature type="compositionally biased region" description="Basic and acidic residues" evidence="7">
    <location>
        <begin position="235"/>
        <end position="246"/>
    </location>
</feature>
<reference evidence="10" key="2">
    <citation type="submission" date="2025-08" db="UniProtKB">
        <authorList>
            <consortium name="Ensembl"/>
        </authorList>
    </citation>
    <scope>IDENTIFICATION</scope>
</reference>
<reference evidence="10" key="1">
    <citation type="submission" date="2014-08" db="EMBL/GenBank/DDBJ databases">
        <authorList>
            <person name="Senf B."/>
            <person name="Petzold A."/>
            <person name="Downie B.R."/>
            <person name="Koch P."/>
            <person name="Platzer M."/>
        </authorList>
    </citation>
    <scope>NUCLEOTIDE SEQUENCE [LARGE SCALE GENOMIC DNA]</scope>
    <source>
        <strain evidence="10">GRZ</strain>
    </source>
</reference>
<dbReference type="Gene3D" id="2.40.240.130">
    <property type="match status" value="1"/>
</dbReference>
<evidence type="ECO:0000313" key="10">
    <source>
        <dbReference type="Ensembl" id="ENSNFUP00015039902.1"/>
    </source>
</evidence>
<keyword evidence="3" id="KW-0963">Cytoplasm</keyword>
<feature type="region of interest" description="Disordered" evidence="7">
    <location>
        <begin position="209"/>
        <end position="254"/>
    </location>
</feature>
<dbReference type="PROSITE" id="PS50021">
    <property type="entry name" value="CH"/>
    <property type="match status" value="1"/>
</dbReference>
<feature type="compositionally biased region" description="Basic residues" evidence="7">
    <location>
        <begin position="514"/>
        <end position="526"/>
    </location>
</feature>
<organism evidence="10 11">
    <name type="scientific">Nothobranchius furzeri</name>
    <name type="common">Turquoise killifish</name>
    <dbReference type="NCBI Taxonomy" id="105023"/>
    <lineage>
        <taxon>Eukaryota</taxon>
        <taxon>Metazoa</taxon>
        <taxon>Chordata</taxon>
        <taxon>Craniata</taxon>
        <taxon>Vertebrata</taxon>
        <taxon>Euteleostomi</taxon>
        <taxon>Actinopterygii</taxon>
        <taxon>Neopterygii</taxon>
        <taxon>Teleostei</taxon>
        <taxon>Neoteleostei</taxon>
        <taxon>Acanthomorphata</taxon>
        <taxon>Ovalentaria</taxon>
        <taxon>Atherinomorphae</taxon>
        <taxon>Cyprinodontiformes</taxon>
        <taxon>Nothobranchiidae</taxon>
        <taxon>Nothobranchius</taxon>
    </lineage>
</organism>
<comment type="subcellular location">
    <subcellularLocation>
        <location evidence="1">Cytoplasm</location>
    </subcellularLocation>
</comment>
<feature type="domain" description="DIX" evidence="9">
    <location>
        <begin position="547"/>
        <end position="629"/>
    </location>
</feature>
<feature type="domain" description="Calponin-homology (CH)" evidence="8">
    <location>
        <begin position="21"/>
        <end position="128"/>
    </location>
</feature>
<dbReference type="GO" id="GO:0060070">
    <property type="term" value="P:canonical Wnt signaling pathway"/>
    <property type="evidence" value="ECO:0007669"/>
    <property type="project" value="TreeGrafter"/>
</dbReference>
<dbReference type="PROSITE" id="PS50841">
    <property type="entry name" value="DIX"/>
    <property type="match status" value="1"/>
</dbReference>
<dbReference type="CDD" id="cd21213">
    <property type="entry name" value="CH_DIXDC1"/>
    <property type="match status" value="1"/>
</dbReference>
<dbReference type="SMART" id="SM00033">
    <property type="entry name" value="CH"/>
    <property type="match status" value="1"/>
</dbReference>
<dbReference type="Pfam" id="PF00307">
    <property type="entry name" value="CH"/>
    <property type="match status" value="1"/>
</dbReference>
<feature type="region of interest" description="Disordered" evidence="7">
    <location>
        <begin position="514"/>
        <end position="553"/>
    </location>
</feature>
<dbReference type="GO" id="GO:0005829">
    <property type="term" value="C:cytosol"/>
    <property type="evidence" value="ECO:0007669"/>
    <property type="project" value="TreeGrafter"/>
</dbReference>
<feature type="coiled-coil region" evidence="6">
    <location>
        <begin position="308"/>
        <end position="426"/>
    </location>
</feature>
<evidence type="ECO:0000259" key="8">
    <source>
        <dbReference type="PROSITE" id="PS50021"/>
    </source>
</evidence>
<dbReference type="GeneTree" id="ENSGT00950000182903"/>
<dbReference type="PANTHER" id="PTHR10878:SF39">
    <property type="entry name" value="DIXIN ISOFORM X1"/>
    <property type="match status" value="1"/>
</dbReference>
<dbReference type="SUPFAM" id="SSF54236">
    <property type="entry name" value="Ubiquitin-like"/>
    <property type="match status" value="1"/>
</dbReference>
<feature type="region of interest" description="Disordered" evidence="7">
    <location>
        <begin position="441"/>
        <end position="468"/>
    </location>
</feature>
<evidence type="ECO:0000256" key="2">
    <source>
        <dbReference type="ARBA" id="ARBA00022473"/>
    </source>
</evidence>
<evidence type="ECO:0000256" key="5">
    <source>
        <dbReference type="PROSITE-ProRule" id="PRU00069"/>
    </source>
</evidence>
<feature type="compositionally biased region" description="Polar residues" evidence="7">
    <location>
        <begin position="132"/>
        <end position="152"/>
    </location>
</feature>
<accession>A0A8C6VU17</accession>
<keyword evidence="2" id="KW-0217">Developmental protein</keyword>
<dbReference type="InterPro" id="IPR001158">
    <property type="entry name" value="DIX"/>
</dbReference>
<keyword evidence="11" id="KW-1185">Reference proteome</keyword>
<evidence type="ECO:0000256" key="1">
    <source>
        <dbReference type="ARBA" id="ARBA00004496"/>
    </source>
</evidence>
<dbReference type="SMART" id="SM00021">
    <property type="entry name" value="DAX"/>
    <property type="match status" value="1"/>
</dbReference>
<dbReference type="Ensembl" id="ENSNFUT00015041655.1">
    <property type="protein sequence ID" value="ENSNFUP00015039902.1"/>
    <property type="gene ID" value="ENSNFUG00015019210.1"/>
</dbReference>
<evidence type="ECO:0000256" key="7">
    <source>
        <dbReference type="SAM" id="MobiDB-lite"/>
    </source>
</evidence>
<protein>
    <submittedName>
        <fullName evidence="10">DIX domain containing 1</fullName>
    </submittedName>
</protein>
<name>A0A8C6VU17_NOTFU</name>
<dbReference type="InterPro" id="IPR029071">
    <property type="entry name" value="Ubiquitin-like_domsf"/>
</dbReference>
<dbReference type="Gene3D" id="1.10.418.10">
    <property type="entry name" value="Calponin-like domain"/>
    <property type="match status" value="1"/>
</dbReference>
<keyword evidence="4 5" id="KW-0879">Wnt signaling pathway</keyword>
<dbReference type="PANTHER" id="PTHR10878">
    <property type="entry name" value="SEGMENT POLARITY PROTEIN DISHEVELLED"/>
    <property type="match status" value="1"/>
</dbReference>
<proteinExistence type="predicted"/>
<dbReference type="InterPro" id="IPR001715">
    <property type="entry name" value="CH_dom"/>
</dbReference>
<dbReference type="Proteomes" id="UP000694548">
    <property type="component" value="Chromosome sgr11"/>
</dbReference>
<evidence type="ECO:0000256" key="3">
    <source>
        <dbReference type="ARBA" id="ARBA00022490"/>
    </source>
</evidence>
<evidence type="ECO:0000256" key="4">
    <source>
        <dbReference type="ARBA" id="ARBA00022687"/>
    </source>
</evidence>
<dbReference type="InterPro" id="IPR015506">
    <property type="entry name" value="Dsh/Dvl-rel"/>
</dbReference>
<feature type="compositionally biased region" description="Low complexity" evidence="7">
    <location>
        <begin position="221"/>
        <end position="234"/>
    </location>
</feature>
<feature type="compositionally biased region" description="Polar residues" evidence="7">
    <location>
        <begin position="534"/>
        <end position="544"/>
    </location>
</feature>
<dbReference type="Pfam" id="PF00778">
    <property type="entry name" value="DIX"/>
    <property type="match status" value="1"/>
</dbReference>
<dbReference type="AlphaFoldDB" id="A0A8C6VU17"/>
<reference evidence="10" key="3">
    <citation type="submission" date="2025-09" db="UniProtKB">
        <authorList>
            <consortium name="Ensembl"/>
        </authorList>
    </citation>
    <scope>IDENTIFICATION</scope>
</reference>
<feature type="region of interest" description="Disordered" evidence="7">
    <location>
        <begin position="131"/>
        <end position="152"/>
    </location>
</feature>
<dbReference type="SUPFAM" id="SSF47576">
    <property type="entry name" value="Calponin-homology domain, CH-domain"/>
    <property type="match status" value="1"/>
</dbReference>
<evidence type="ECO:0000256" key="6">
    <source>
        <dbReference type="SAM" id="Coils"/>
    </source>
</evidence>
<dbReference type="InterPro" id="IPR036872">
    <property type="entry name" value="CH_dom_sf"/>
</dbReference>
<evidence type="ECO:0000313" key="11">
    <source>
        <dbReference type="Proteomes" id="UP000694548"/>
    </source>
</evidence>
<sequence>MIASLSRGSLLDEVLHGGYNEQQLAVYVSWVNSQLRRKPGLEPITDLRHDLQDGVVFLQLIEIVAGEVLEGVYKPPQNKEESRKNVEEVLQFISSRHIRMPHISAKDVVDGNLKSVMRIILALAAHFKPSANHRTTSGSGRGSKTASTSHNPHSTVALAQGAAAALASARLDVSLPTNGTCINRSNSVWGLDEEKSVCVRALVQQYERGATDEPANPPPSSSISPLSSPRGQSSHTDRQDLQHQESSESPGAVMERWEDSISEMLEEEVQEARKMVSALQALLLHGSLPEEEQDVCVSLDTNSAEQQLVVLRGRLDQSMEEIRELKRELLRCKQEMRNLQGVKEAQQQRLCSQEASILQTKQELLRASMTKDELNNQNAELKWKLEECNRLWSECKMDVGQKDRLLQQLKYKLEESQKTQTELQRELQQKHSLLQDLMSRNLPEIPNSPENNGYSYSGNPAPPVSGQAEEVQLLRDALRSLRNNFSDQDPQQHTLDTLEQGIVSLMDRLRVLHTNRGRGKSPRRKGQHTDLDSWPSTNSRQSHSNPPPSTKILYFTGKSPTPSMIHVSKRLGEVTLRDVKAAVDREGNYRYHFKALDPEFGTVKEEVRNSWGFSATAGFHWTLSGMSLVLCCSRSKHSHYVKSLLCLSRCFWMEQSFQAGREKSWPGWKRMVARRGNRMSRLRVSFNYVSSGLKQACFLFLF</sequence>